<evidence type="ECO:0000256" key="9">
    <source>
        <dbReference type="ARBA" id="ARBA00023136"/>
    </source>
</evidence>
<dbReference type="Proteomes" id="UP000033673">
    <property type="component" value="Unassembled WGS sequence"/>
</dbReference>
<dbReference type="Gene3D" id="3.30.420.380">
    <property type="match status" value="1"/>
</dbReference>
<dbReference type="CDD" id="cd24017">
    <property type="entry name" value="ASKHA_T2SSL_N"/>
    <property type="match status" value="1"/>
</dbReference>
<evidence type="ECO:0000256" key="4">
    <source>
        <dbReference type="ARBA" id="ARBA00022475"/>
    </source>
</evidence>
<keyword evidence="9" id="KW-0472">Membrane</keyword>
<protein>
    <recommendedName>
        <fullName evidence="10">Type II secretion system protein L</fullName>
        <shortName evidence="10">T2SS protein L</shortName>
    </recommendedName>
</protein>
<evidence type="ECO:0000313" key="13">
    <source>
        <dbReference type="EMBL" id="KJY84100.1"/>
    </source>
</evidence>
<dbReference type="AlphaFoldDB" id="A0A0F4NLP8"/>
<dbReference type="NCBIfam" id="TIGR01709">
    <property type="entry name" value="typeII_sec_gspL"/>
    <property type="match status" value="1"/>
</dbReference>
<evidence type="ECO:0000256" key="7">
    <source>
        <dbReference type="ARBA" id="ARBA00022927"/>
    </source>
</evidence>
<accession>A0A0F4NLP8</accession>
<dbReference type="PIRSF" id="PIRSF015761">
    <property type="entry name" value="Protein_L"/>
    <property type="match status" value="1"/>
</dbReference>
<dbReference type="GO" id="GO:0005886">
    <property type="term" value="C:plasma membrane"/>
    <property type="evidence" value="ECO:0007669"/>
    <property type="project" value="UniProtKB-SubCell"/>
</dbReference>
<dbReference type="InterPro" id="IPR007812">
    <property type="entry name" value="T2SS_protein-GspL"/>
</dbReference>
<keyword evidence="5" id="KW-0997">Cell inner membrane</keyword>
<dbReference type="EMBL" id="JXXV01000011">
    <property type="protein sequence ID" value="KJY84100.1"/>
    <property type="molecule type" value="Genomic_DNA"/>
</dbReference>
<keyword evidence="6" id="KW-0812">Transmembrane</keyword>
<evidence type="ECO:0000256" key="8">
    <source>
        <dbReference type="ARBA" id="ARBA00022989"/>
    </source>
</evidence>
<dbReference type="SUPFAM" id="SSF53067">
    <property type="entry name" value="Actin-like ATPase domain"/>
    <property type="match status" value="2"/>
</dbReference>
<evidence type="ECO:0000256" key="1">
    <source>
        <dbReference type="ARBA" id="ARBA00004377"/>
    </source>
</evidence>
<dbReference type="GO" id="GO:0015627">
    <property type="term" value="C:type II protein secretion system complex"/>
    <property type="evidence" value="ECO:0007669"/>
    <property type="project" value="InterPro"/>
</dbReference>
<dbReference type="InterPro" id="IPR025691">
    <property type="entry name" value="GspL_pp_dom"/>
</dbReference>
<dbReference type="GO" id="GO:0015628">
    <property type="term" value="P:protein secretion by the type II secretion system"/>
    <property type="evidence" value="ECO:0007669"/>
    <property type="project" value="InterPro"/>
</dbReference>
<sequence>MNEFLIVRLSNNSSQAIQWLVWSELQQEVIASGELESLQALPEVATYAEGRRTIVLLSAESLVLADVEIPAGASRQLESMLPYVLEDDLAQDVDQLHFTILNKAQGRAQVCAVDSQWLEQLLMALKDIGCQIQKVMPDVLALPDHEGLSAVELGQQWLIKKSTYSGMSVTNDWLALVAQSDWVKQDDTLLPLTAYSPLPPSLPLDEQQEWTHAEPKLVMQLLAEQAVTSKINLLTGQFKPKSSLSRYWKIWQKVAIAAVFLLAVVVADNILKIQNYEAQAAAYRAESERIFRQSLPGKSKIPTVSYLKREMEREQMRLSGGGEQSEMLRVMVKLPPLLNQVPGLSLTSFKYDSGRNEVRLQAQSQDFQTFEKAAQLLGASFAVEQGQLNRSGSLVNGSFVLKPL</sequence>
<dbReference type="RefSeq" id="WP_045954570.1">
    <property type="nucleotide sequence ID" value="NZ_JXXV01000011.1"/>
</dbReference>
<evidence type="ECO:0000256" key="10">
    <source>
        <dbReference type="PIRNR" id="PIRNR015761"/>
    </source>
</evidence>
<feature type="domain" description="GspL periplasmic" evidence="12">
    <location>
        <begin position="245"/>
        <end position="402"/>
    </location>
</feature>
<dbReference type="InterPro" id="IPR043129">
    <property type="entry name" value="ATPase_NBD"/>
</dbReference>
<keyword evidence="8" id="KW-1133">Transmembrane helix</keyword>
<comment type="subcellular location">
    <subcellularLocation>
        <location evidence="1">Cell inner membrane</location>
        <topology evidence="1">Single-pass membrane protein</topology>
    </subcellularLocation>
</comment>
<evidence type="ECO:0000256" key="2">
    <source>
        <dbReference type="ARBA" id="ARBA00005318"/>
    </source>
</evidence>
<evidence type="ECO:0000256" key="5">
    <source>
        <dbReference type="ARBA" id="ARBA00022519"/>
    </source>
</evidence>
<proteinExistence type="inferred from homology"/>
<dbReference type="PATRIC" id="fig|579748.3.peg.956"/>
<evidence type="ECO:0000259" key="11">
    <source>
        <dbReference type="Pfam" id="PF05134"/>
    </source>
</evidence>
<evidence type="ECO:0000259" key="12">
    <source>
        <dbReference type="Pfam" id="PF12693"/>
    </source>
</evidence>
<evidence type="ECO:0000256" key="3">
    <source>
        <dbReference type="ARBA" id="ARBA00022448"/>
    </source>
</evidence>
<keyword evidence="14" id="KW-1185">Reference proteome</keyword>
<comment type="caution">
    <text evidence="13">The sequence shown here is derived from an EMBL/GenBank/DDBJ whole genome shotgun (WGS) entry which is preliminary data.</text>
</comment>
<dbReference type="STRING" id="579748.TW81_04680"/>
<dbReference type="InterPro" id="IPR024230">
    <property type="entry name" value="GspL_cyto_dom"/>
</dbReference>
<dbReference type="Pfam" id="PF12693">
    <property type="entry name" value="GspL_C"/>
    <property type="match status" value="1"/>
</dbReference>
<name>A0A0F4NLP8_9VIBR</name>
<dbReference type="Gene3D" id="3.30.420.370">
    <property type="match status" value="1"/>
</dbReference>
<reference evidence="13 14" key="1">
    <citation type="journal article" date="2015" name="BMC Genomics">
        <title>Genome mining reveals unlocked bioactive potential of marine Gram-negative bacteria.</title>
        <authorList>
            <person name="Machado H."/>
            <person name="Sonnenschein E.C."/>
            <person name="Melchiorsen J."/>
            <person name="Gram L."/>
        </authorList>
    </citation>
    <scope>NUCLEOTIDE SEQUENCE [LARGE SCALE GENOMIC DNA]</scope>
    <source>
        <strain evidence="13 14">S2757</strain>
    </source>
</reference>
<feature type="domain" description="GspL cytoplasmic actin-ATPase-like" evidence="11">
    <location>
        <begin position="5"/>
        <end position="241"/>
    </location>
</feature>
<dbReference type="GO" id="GO:0009276">
    <property type="term" value="C:Gram-negative-bacterium-type cell wall"/>
    <property type="evidence" value="ECO:0007669"/>
    <property type="project" value="InterPro"/>
</dbReference>
<keyword evidence="7 10" id="KW-0653">Protein transport</keyword>
<evidence type="ECO:0000256" key="6">
    <source>
        <dbReference type="ARBA" id="ARBA00022692"/>
    </source>
</evidence>
<dbReference type="OrthoDB" id="7011844at2"/>
<keyword evidence="3 10" id="KW-0813">Transport</keyword>
<keyword evidence="4" id="KW-1003">Cell membrane</keyword>
<organism evidence="13 14">
    <name type="scientific">Vibrio galatheae</name>
    <dbReference type="NCBI Taxonomy" id="579748"/>
    <lineage>
        <taxon>Bacteria</taxon>
        <taxon>Pseudomonadati</taxon>
        <taxon>Pseudomonadota</taxon>
        <taxon>Gammaproteobacteria</taxon>
        <taxon>Vibrionales</taxon>
        <taxon>Vibrionaceae</taxon>
        <taxon>Vibrio</taxon>
    </lineage>
</organism>
<comment type="function">
    <text evidence="10">Inner membrane component of the type II secretion system required for the energy-dependent secretion of extracellular factors such as proteases and toxins from the periplasm.</text>
</comment>
<evidence type="ECO:0000313" key="14">
    <source>
        <dbReference type="Proteomes" id="UP000033673"/>
    </source>
</evidence>
<dbReference type="Pfam" id="PF05134">
    <property type="entry name" value="T2SSL"/>
    <property type="match status" value="1"/>
</dbReference>
<comment type="similarity">
    <text evidence="2 10">Belongs to the GSP L family.</text>
</comment>
<dbReference type="Gene3D" id="3.30.1360.100">
    <property type="entry name" value="General secretion pathway protein M, EpsM"/>
    <property type="match status" value="1"/>
</dbReference>
<gene>
    <name evidence="13" type="ORF">TW81_04680</name>
</gene>